<evidence type="ECO:0000256" key="1">
    <source>
        <dbReference type="SAM" id="Phobius"/>
    </source>
</evidence>
<evidence type="ECO:0000313" key="3">
    <source>
        <dbReference type="EMBL" id="TYO91698.1"/>
    </source>
</evidence>
<accession>A0ABY3NG47</accession>
<dbReference type="EMBL" id="VNHK01000018">
    <property type="protein sequence ID" value="TYO84790.1"/>
    <property type="molecule type" value="Genomic_DNA"/>
</dbReference>
<feature type="transmembrane region" description="Helical" evidence="1">
    <location>
        <begin position="31"/>
        <end position="48"/>
    </location>
</feature>
<organism evidence="3 4">
    <name type="scientific">Elizabethkingia miricola</name>
    <name type="common">Chryseobacterium miricola</name>
    <dbReference type="NCBI Taxonomy" id="172045"/>
    <lineage>
        <taxon>Bacteria</taxon>
        <taxon>Pseudomonadati</taxon>
        <taxon>Bacteroidota</taxon>
        <taxon>Flavobacteriia</taxon>
        <taxon>Flavobacteriales</taxon>
        <taxon>Weeksellaceae</taxon>
        <taxon>Elizabethkingia</taxon>
    </lineage>
</organism>
<comment type="caution">
    <text evidence="3">The sequence shown here is derived from an EMBL/GenBank/DDBJ whole genome shotgun (WGS) entry which is preliminary data.</text>
</comment>
<dbReference type="EMBL" id="VNHK01000006">
    <property type="protein sequence ID" value="TYO91698.1"/>
    <property type="molecule type" value="Genomic_DNA"/>
</dbReference>
<gene>
    <name evidence="3" type="ORF">LX74_01942</name>
    <name evidence="2" type="ORF">LX74_03850</name>
</gene>
<sequence length="118" mass="13793">MKTTLSNFYAKLLIVIVALAGVYFAEHIQKLYISAFFISAAFIGSFFMHRKTFPFILIGLACYWIAIMKDLWGEYNYYDLLSRYLWTSGNVLMCIGVMYLFYEQFKSKTNESNTNSNH</sequence>
<dbReference type="RefSeq" id="WP_065082201.1">
    <property type="nucleotide sequence ID" value="NZ_FLSS01000010.1"/>
</dbReference>
<name>A0ABY3NG47_ELIMR</name>
<keyword evidence="4" id="KW-1185">Reference proteome</keyword>
<keyword evidence="1" id="KW-1133">Transmembrane helix</keyword>
<feature type="transmembrane region" description="Helical" evidence="1">
    <location>
        <begin position="84"/>
        <end position="102"/>
    </location>
</feature>
<feature type="transmembrane region" description="Helical" evidence="1">
    <location>
        <begin position="7"/>
        <end position="25"/>
    </location>
</feature>
<evidence type="ECO:0008006" key="5">
    <source>
        <dbReference type="Google" id="ProtNLM"/>
    </source>
</evidence>
<feature type="transmembrane region" description="Helical" evidence="1">
    <location>
        <begin position="55"/>
        <end position="72"/>
    </location>
</feature>
<reference evidence="3 4" key="1">
    <citation type="submission" date="2019-07" db="EMBL/GenBank/DDBJ databases">
        <title>Genomic Encyclopedia of Archaeal and Bacterial Type Strains, Phase II (KMG-II): from individual species to whole genera.</title>
        <authorList>
            <person name="Goeker M."/>
        </authorList>
    </citation>
    <scope>NUCLEOTIDE SEQUENCE [LARGE SCALE GENOMIC DNA]</scope>
    <source>
        <strain evidence="3 4">DSM 14571</strain>
    </source>
</reference>
<evidence type="ECO:0000313" key="4">
    <source>
        <dbReference type="Proteomes" id="UP000324513"/>
    </source>
</evidence>
<proteinExistence type="predicted"/>
<dbReference type="Proteomes" id="UP000324513">
    <property type="component" value="Unassembled WGS sequence"/>
</dbReference>
<keyword evidence="1" id="KW-0472">Membrane</keyword>
<evidence type="ECO:0000313" key="2">
    <source>
        <dbReference type="EMBL" id="TYO84790.1"/>
    </source>
</evidence>
<keyword evidence="1" id="KW-0812">Transmembrane</keyword>
<protein>
    <recommendedName>
        <fullName evidence="5">Permease</fullName>
    </recommendedName>
</protein>